<dbReference type="RefSeq" id="WP_338266059.1">
    <property type="nucleotide sequence ID" value="NZ_AP027271.1"/>
</dbReference>
<keyword evidence="2" id="KW-1185">Reference proteome</keyword>
<name>A0ABN6WNN8_9GAMM</name>
<dbReference type="EMBL" id="AP027271">
    <property type="protein sequence ID" value="BDX02308.1"/>
    <property type="molecule type" value="Genomic_DNA"/>
</dbReference>
<reference evidence="1 2" key="1">
    <citation type="submission" date="2023-01" db="EMBL/GenBank/DDBJ databases">
        <title>Complete genome sequence of Marinomonas pontica strain 200518_36.</title>
        <authorList>
            <person name="Ueki S."/>
            <person name="Gajardo G."/>
            <person name="Maruyama F."/>
        </authorList>
    </citation>
    <scope>NUCLEOTIDE SEQUENCE [LARGE SCALE GENOMIC DNA]</scope>
    <source>
        <strain evidence="1 2">200518_36</strain>
    </source>
</reference>
<dbReference type="SUPFAM" id="SSF109854">
    <property type="entry name" value="DinB/YfiT-like putative metalloenzymes"/>
    <property type="match status" value="1"/>
</dbReference>
<dbReference type="Proteomes" id="UP001307608">
    <property type="component" value="Chromosome"/>
</dbReference>
<dbReference type="PANTHER" id="PTHR39473">
    <property type="match status" value="1"/>
</dbReference>
<dbReference type="PANTHER" id="PTHR39473:SF1">
    <property type="entry name" value="DINB-LIKE DOMAIN-CONTAINING PROTEIN"/>
    <property type="match status" value="1"/>
</dbReference>
<accession>A0ABN6WNN8</accession>
<gene>
    <name evidence="1" type="ORF">MACH16_10560</name>
</gene>
<evidence type="ECO:0008006" key="3">
    <source>
        <dbReference type="Google" id="ProtNLM"/>
    </source>
</evidence>
<evidence type="ECO:0000313" key="1">
    <source>
        <dbReference type="EMBL" id="BDX02308.1"/>
    </source>
</evidence>
<evidence type="ECO:0000313" key="2">
    <source>
        <dbReference type="Proteomes" id="UP001307608"/>
    </source>
</evidence>
<organism evidence="1 2">
    <name type="scientific">Marinomonas pontica</name>
    <dbReference type="NCBI Taxonomy" id="264739"/>
    <lineage>
        <taxon>Bacteria</taxon>
        <taxon>Pseudomonadati</taxon>
        <taxon>Pseudomonadota</taxon>
        <taxon>Gammaproteobacteria</taxon>
        <taxon>Oceanospirillales</taxon>
        <taxon>Oceanospirillaceae</taxon>
        <taxon>Marinomonas</taxon>
    </lineage>
</organism>
<proteinExistence type="predicted"/>
<sequence>MQSVCKKSAVDLPQSIPYAPTIQGALEIFGQALRCLRRLDDEAYQASMKPYVSSSIGEHFRHWLDVFYAIYRASIVIDYNQRRRGHDVERSRKMAEDDITVLVQWLTGLSEKQLKKSVTIVTEVSVTHTQDCLMTSTLEREITFAALHANHHFAMINVAASLMNKPMDDDFGIAPATATFLRGQ</sequence>
<dbReference type="InterPro" id="IPR034660">
    <property type="entry name" value="DinB/YfiT-like"/>
</dbReference>
<protein>
    <recommendedName>
        <fullName evidence="3">DinB family protein</fullName>
    </recommendedName>
</protein>